<feature type="modified residue" description="N6-(pyridoxal phosphate)lysine" evidence="4">
    <location>
        <position position="39"/>
    </location>
</feature>
<keyword evidence="3 4" id="KW-0413">Isomerase</keyword>
<keyword evidence="2 4" id="KW-0663">Pyridoxal phosphate</keyword>
<dbReference type="Pfam" id="PF01168">
    <property type="entry name" value="Ala_racemase_N"/>
    <property type="match status" value="1"/>
</dbReference>
<comment type="cofactor">
    <cofactor evidence="1 4">
        <name>pyridoxal 5'-phosphate</name>
        <dbReference type="ChEBI" id="CHEBI:597326"/>
    </cofactor>
</comment>
<dbReference type="SUPFAM" id="SSF51419">
    <property type="entry name" value="PLP-binding barrel"/>
    <property type="match status" value="1"/>
</dbReference>
<accession>A0ABW3U9E5</accession>
<comment type="similarity">
    <text evidence="4">Belongs to the alanine racemase family.</text>
</comment>
<keyword evidence="7" id="KW-1185">Reference proteome</keyword>
<dbReference type="Gene3D" id="2.40.37.10">
    <property type="entry name" value="Lyase, Ornithine Decarboxylase, Chain A, domain 1"/>
    <property type="match status" value="1"/>
</dbReference>
<dbReference type="EMBL" id="JBHTLR010000010">
    <property type="protein sequence ID" value="MFD1217154.1"/>
    <property type="molecule type" value="Genomic_DNA"/>
</dbReference>
<protein>
    <recommendedName>
        <fullName evidence="4">Alanine racemase</fullName>
        <ecNumber evidence="4">5.1.1.1</ecNumber>
    </recommendedName>
</protein>
<dbReference type="Proteomes" id="UP001597264">
    <property type="component" value="Unassembled WGS sequence"/>
</dbReference>
<dbReference type="PANTHER" id="PTHR30511:SF0">
    <property type="entry name" value="ALANINE RACEMASE, CATABOLIC-RELATED"/>
    <property type="match status" value="1"/>
</dbReference>
<dbReference type="Gene3D" id="3.20.20.10">
    <property type="entry name" value="Alanine racemase"/>
    <property type="match status" value="1"/>
</dbReference>
<feature type="binding site" evidence="4">
    <location>
        <position position="138"/>
    </location>
    <ligand>
        <name>substrate</name>
    </ligand>
</feature>
<evidence type="ECO:0000313" key="7">
    <source>
        <dbReference type="Proteomes" id="UP001597264"/>
    </source>
</evidence>
<gene>
    <name evidence="6" type="primary">alr</name>
    <name evidence="6" type="ORF">ACFQ2X_11135</name>
</gene>
<comment type="pathway">
    <text evidence="4">Amino-acid biosynthesis; D-alanine biosynthesis; D-alanine from L-alanine: step 1/1.</text>
</comment>
<dbReference type="RefSeq" id="WP_230435710.1">
    <property type="nucleotide sequence ID" value="NZ_CP087715.1"/>
</dbReference>
<dbReference type="EC" id="5.1.1.1" evidence="4"/>
<evidence type="ECO:0000256" key="4">
    <source>
        <dbReference type="HAMAP-Rule" id="MF_01201"/>
    </source>
</evidence>
<sequence>MTEDEREGLLSIDLEAVAANYAWLNSQLKRGGRCGAVVKADAYGLGAAEVAPVLYRAGCRDFFVSLQYEGEQLAALLPADVRIVLLTGVRPGCEQRCAEAGLIPVLVTTEQVQSWVAQTSANGVAAPCALKVDSGMTRLGMGATEFSALLQQRELLRTANLQMILSHLACADEPAHPQNRRQLERFQRSVEALRQVCPDVEASLANSSGICLGEEYHFDVVRPGCALYGVNPCPGYQNPMQPVVNLYLPLLQLREVEADCAVGYGATESVASGSWLAVVRGGYADGLLRTQSGRGWGQAVIGSERVTVPMRGRVSMDTTVFDVSALSPTQRAALTGIEILNSVLTVDRMGDAAGTIGYEILTSLGRRYCRRYH</sequence>
<dbReference type="InterPro" id="IPR000821">
    <property type="entry name" value="Ala_racemase"/>
</dbReference>
<evidence type="ECO:0000256" key="1">
    <source>
        <dbReference type="ARBA" id="ARBA00001933"/>
    </source>
</evidence>
<dbReference type="PANTHER" id="PTHR30511">
    <property type="entry name" value="ALANINE RACEMASE"/>
    <property type="match status" value="1"/>
</dbReference>
<feature type="domain" description="Alanine racemase C-terminal" evidence="5">
    <location>
        <begin position="243"/>
        <end position="373"/>
    </location>
</feature>
<dbReference type="HAMAP" id="MF_01201">
    <property type="entry name" value="Ala_racemase"/>
    <property type="match status" value="1"/>
</dbReference>
<feature type="active site" description="Proton acceptor; specific for D-alanine" evidence="4">
    <location>
        <position position="39"/>
    </location>
</feature>
<dbReference type="PRINTS" id="PR00992">
    <property type="entry name" value="ALARACEMASE"/>
</dbReference>
<dbReference type="InterPro" id="IPR020622">
    <property type="entry name" value="Ala_racemase_pyridoxalP-BS"/>
</dbReference>
<evidence type="ECO:0000259" key="5">
    <source>
        <dbReference type="SMART" id="SM01005"/>
    </source>
</evidence>
<comment type="catalytic activity">
    <reaction evidence="4">
        <text>L-alanine = D-alanine</text>
        <dbReference type="Rhea" id="RHEA:20249"/>
        <dbReference type="ChEBI" id="CHEBI:57416"/>
        <dbReference type="ChEBI" id="CHEBI:57972"/>
        <dbReference type="EC" id="5.1.1.1"/>
    </reaction>
</comment>
<evidence type="ECO:0000256" key="3">
    <source>
        <dbReference type="ARBA" id="ARBA00023235"/>
    </source>
</evidence>
<dbReference type="InterPro" id="IPR009006">
    <property type="entry name" value="Ala_racemase/Decarboxylase_C"/>
</dbReference>
<comment type="function">
    <text evidence="4">Catalyzes the interconversion of L-alanine and D-alanine. May also act on other amino acids.</text>
</comment>
<feature type="active site" description="Proton acceptor; specific for L-alanine" evidence="4">
    <location>
        <position position="264"/>
    </location>
</feature>
<dbReference type="InterPro" id="IPR011079">
    <property type="entry name" value="Ala_racemase_C"/>
</dbReference>
<dbReference type="SMART" id="SM01005">
    <property type="entry name" value="Ala_racemase_C"/>
    <property type="match status" value="1"/>
</dbReference>
<reference evidence="7" key="1">
    <citation type="journal article" date="2019" name="Int. J. Syst. Evol. Microbiol.">
        <title>The Global Catalogue of Microorganisms (GCM) 10K type strain sequencing project: providing services to taxonomists for standard genome sequencing and annotation.</title>
        <authorList>
            <consortium name="The Broad Institute Genomics Platform"/>
            <consortium name="The Broad Institute Genome Sequencing Center for Infectious Disease"/>
            <person name="Wu L."/>
            <person name="Ma J."/>
        </authorList>
    </citation>
    <scope>NUCLEOTIDE SEQUENCE [LARGE SCALE GENOMIC DNA]</scope>
    <source>
        <strain evidence="7">CCUG 54356</strain>
    </source>
</reference>
<dbReference type="InterPro" id="IPR001608">
    <property type="entry name" value="Ala_racemase_N"/>
</dbReference>
<proteinExistence type="inferred from homology"/>
<feature type="binding site" evidence="4">
    <location>
        <position position="316"/>
    </location>
    <ligand>
        <name>substrate</name>
    </ligand>
</feature>
<evidence type="ECO:0000256" key="2">
    <source>
        <dbReference type="ARBA" id="ARBA00022898"/>
    </source>
</evidence>
<dbReference type="PROSITE" id="PS00395">
    <property type="entry name" value="ALANINE_RACEMASE"/>
    <property type="match status" value="1"/>
</dbReference>
<name>A0ABW3U9E5_9GAMM</name>
<organism evidence="6 7">
    <name type="scientific">Microbulbifer celer</name>
    <dbReference type="NCBI Taxonomy" id="435905"/>
    <lineage>
        <taxon>Bacteria</taxon>
        <taxon>Pseudomonadati</taxon>
        <taxon>Pseudomonadota</taxon>
        <taxon>Gammaproteobacteria</taxon>
        <taxon>Cellvibrionales</taxon>
        <taxon>Microbulbiferaceae</taxon>
        <taxon>Microbulbifer</taxon>
    </lineage>
</organism>
<dbReference type="SUPFAM" id="SSF50621">
    <property type="entry name" value="Alanine racemase C-terminal domain-like"/>
    <property type="match status" value="1"/>
</dbReference>
<dbReference type="NCBIfam" id="TIGR00492">
    <property type="entry name" value="alr"/>
    <property type="match status" value="1"/>
</dbReference>
<dbReference type="Pfam" id="PF00842">
    <property type="entry name" value="Ala_racemase_C"/>
    <property type="match status" value="1"/>
</dbReference>
<comment type="caution">
    <text evidence="6">The sequence shown here is derived from an EMBL/GenBank/DDBJ whole genome shotgun (WGS) entry which is preliminary data.</text>
</comment>
<dbReference type="GO" id="GO:0008784">
    <property type="term" value="F:alanine racemase activity"/>
    <property type="evidence" value="ECO:0007669"/>
    <property type="project" value="UniProtKB-EC"/>
</dbReference>
<dbReference type="CDD" id="cd00430">
    <property type="entry name" value="PLPDE_III_AR"/>
    <property type="match status" value="1"/>
</dbReference>
<evidence type="ECO:0000313" key="6">
    <source>
        <dbReference type="EMBL" id="MFD1217154.1"/>
    </source>
</evidence>
<dbReference type="InterPro" id="IPR029066">
    <property type="entry name" value="PLP-binding_barrel"/>
</dbReference>